<dbReference type="PANTHER" id="PTHR42061">
    <property type="entry name" value="ENDO-CHITOSANASE"/>
    <property type="match status" value="1"/>
</dbReference>
<evidence type="ECO:0000256" key="7">
    <source>
        <dbReference type="ARBA" id="ARBA00023277"/>
    </source>
</evidence>
<keyword evidence="5" id="KW-0732">Signal</keyword>
<name>A0A1L9WN97_ASPA1</name>
<keyword evidence="4" id="KW-0964">Secreted</keyword>
<dbReference type="EC" id="3.2.1.132" evidence="11"/>
<sequence length="232" mass="24563">MVPPAILFSLVAIDIDAYKIPENLNQIYHDRRTGCKNVVASGLNNGTSASKPTQYCGDIAGALFISSAGGYGNMDVDCDGVSPTSGGCRNDPSKQSQTAFHDQFRQYDIGDLSAFVHPYVVFGNTNFDPQQYGMQPLSVMAVVCGGQLHYGIWGDTNGGSKTGEASLAMARLCFGSSMDANNGHNEADVLYIGFTGANAVPGRSAAWTTTTPEDFEQSIKPLGDLFVAGLKP</sequence>
<keyword evidence="6 11" id="KW-0378">Hydrolase</keyword>
<dbReference type="GO" id="GO:0016977">
    <property type="term" value="F:chitosanase activity"/>
    <property type="evidence" value="ECO:0007669"/>
    <property type="project" value="UniProtKB-EC"/>
</dbReference>
<keyword evidence="8 11" id="KW-0326">Glycosidase</keyword>
<keyword evidence="9 11" id="KW-0624">Polysaccharide degradation</keyword>
<evidence type="ECO:0000256" key="3">
    <source>
        <dbReference type="ARBA" id="ARBA00007799"/>
    </source>
</evidence>
<dbReference type="GO" id="GO:0000272">
    <property type="term" value="P:polysaccharide catabolic process"/>
    <property type="evidence" value="ECO:0007669"/>
    <property type="project" value="UniProtKB-KW"/>
</dbReference>
<comment type="catalytic activity">
    <reaction evidence="1 11">
        <text>Endohydrolysis of beta-(1-&gt;4)-linkages between D-glucosamine residues in a partly acetylated chitosan.</text>
        <dbReference type="EC" id="3.2.1.132"/>
    </reaction>
</comment>
<evidence type="ECO:0000256" key="4">
    <source>
        <dbReference type="ARBA" id="ARBA00022525"/>
    </source>
</evidence>
<dbReference type="Proteomes" id="UP000184546">
    <property type="component" value="Unassembled WGS sequence"/>
</dbReference>
<comment type="similarity">
    <text evidence="3 11">Belongs to the glycosyl hydrolase 75 family.</text>
</comment>
<comment type="subcellular location">
    <subcellularLocation>
        <location evidence="2 11">Secreted</location>
    </subcellularLocation>
</comment>
<dbReference type="GeneID" id="30971419"/>
<dbReference type="AlphaFoldDB" id="A0A1L9WN97"/>
<protein>
    <recommendedName>
        <fullName evidence="11">Endo-chitosanase</fullName>
        <ecNumber evidence="11">3.2.1.132</ecNumber>
    </recommendedName>
</protein>
<organism evidence="12 13">
    <name type="scientific">Aspergillus aculeatus (strain ATCC 16872 / CBS 172.66 / WB 5094)</name>
    <dbReference type="NCBI Taxonomy" id="690307"/>
    <lineage>
        <taxon>Eukaryota</taxon>
        <taxon>Fungi</taxon>
        <taxon>Dikarya</taxon>
        <taxon>Ascomycota</taxon>
        <taxon>Pezizomycotina</taxon>
        <taxon>Eurotiomycetes</taxon>
        <taxon>Eurotiomycetidae</taxon>
        <taxon>Eurotiales</taxon>
        <taxon>Aspergillaceae</taxon>
        <taxon>Aspergillus</taxon>
        <taxon>Aspergillus subgen. Circumdati</taxon>
    </lineage>
</organism>
<dbReference type="EMBL" id="KV878982">
    <property type="protein sequence ID" value="OJJ97649.1"/>
    <property type="molecule type" value="Genomic_DNA"/>
</dbReference>
<dbReference type="Pfam" id="PF07335">
    <property type="entry name" value="Glyco_hydro_75"/>
    <property type="match status" value="1"/>
</dbReference>
<reference evidence="13" key="1">
    <citation type="journal article" date="2017" name="Genome Biol.">
        <title>Comparative genomics reveals high biological diversity and specific adaptations in the industrially and medically important fungal genus Aspergillus.</title>
        <authorList>
            <person name="de Vries R.P."/>
            <person name="Riley R."/>
            <person name="Wiebenga A."/>
            <person name="Aguilar-Osorio G."/>
            <person name="Amillis S."/>
            <person name="Uchima C.A."/>
            <person name="Anderluh G."/>
            <person name="Asadollahi M."/>
            <person name="Askin M."/>
            <person name="Barry K."/>
            <person name="Battaglia E."/>
            <person name="Bayram O."/>
            <person name="Benocci T."/>
            <person name="Braus-Stromeyer S.A."/>
            <person name="Caldana C."/>
            <person name="Canovas D."/>
            <person name="Cerqueira G.C."/>
            <person name="Chen F."/>
            <person name="Chen W."/>
            <person name="Choi C."/>
            <person name="Clum A."/>
            <person name="Dos Santos R.A."/>
            <person name="Damasio A.R."/>
            <person name="Diallinas G."/>
            <person name="Emri T."/>
            <person name="Fekete E."/>
            <person name="Flipphi M."/>
            <person name="Freyberg S."/>
            <person name="Gallo A."/>
            <person name="Gournas C."/>
            <person name="Habgood R."/>
            <person name="Hainaut M."/>
            <person name="Harispe M.L."/>
            <person name="Henrissat B."/>
            <person name="Hilden K.S."/>
            <person name="Hope R."/>
            <person name="Hossain A."/>
            <person name="Karabika E."/>
            <person name="Karaffa L."/>
            <person name="Karanyi Z."/>
            <person name="Krasevec N."/>
            <person name="Kuo A."/>
            <person name="Kusch H."/>
            <person name="LaButti K."/>
            <person name="Lagendijk E.L."/>
            <person name="Lapidus A."/>
            <person name="Levasseur A."/>
            <person name="Lindquist E."/>
            <person name="Lipzen A."/>
            <person name="Logrieco A.F."/>
            <person name="MacCabe A."/>
            <person name="Maekelae M.R."/>
            <person name="Malavazi I."/>
            <person name="Melin P."/>
            <person name="Meyer V."/>
            <person name="Mielnichuk N."/>
            <person name="Miskei M."/>
            <person name="Molnar A.P."/>
            <person name="Mule G."/>
            <person name="Ngan C.Y."/>
            <person name="Orejas M."/>
            <person name="Orosz E."/>
            <person name="Ouedraogo J.P."/>
            <person name="Overkamp K.M."/>
            <person name="Park H.-S."/>
            <person name="Perrone G."/>
            <person name="Piumi F."/>
            <person name="Punt P.J."/>
            <person name="Ram A.F."/>
            <person name="Ramon A."/>
            <person name="Rauscher S."/>
            <person name="Record E."/>
            <person name="Riano-Pachon D.M."/>
            <person name="Robert V."/>
            <person name="Roehrig J."/>
            <person name="Ruller R."/>
            <person name="Salamov A."/>
            <person name="Salih N.S."/>
            <person name="Samson R.A."/>
            <person name="Sandor E."/>
            <person name="Sanguinetti M."/>
            <person name="Schuetze T."/>
            <person name="Sepcic K."/>
            <person name="Shelest E."/>
            <person name="Sherlock G."/>
            <person name="Sophianopoulou V."/>
            <person name="Squina F.M."/>
            <person name="Sun H."/>
            <person name="Susca A."/>
            <person name="Todd R.B."/>
            <person name="Tsang A."/>
            <person name="Unkles S.E."/>
            <person name="van de Wiele N."/>
            <person name="van Rossen-Uffink D."/>
            <person name="Oliveira J.V."/>
            <person name="Vesth T.C."/>
            <person name="Visser J."/>
            <person name="Yu J.-H."/>
            <person name="Zhou M."/>
            <person name="Andersen M.R."/>
            <person name="Archer D.B."/>
            <person name="Baker S.E."/>
            <person name="Benoit I."/>
            <person name="Brakhage A.A."/>
            <person name="Braus G.H."/>
            <person name="Fischer R."/>
            <person name="Frisvad J.C."/>
            <person name="Goldman G.H."/>
            <person name="Houbraken J."/>
            <person name="Oakley B."/>
            <person name="Pocsi I."/>
            <person name="Scazzocchio C."/>
            <person name="Seiboth B."/>
            <person name="vanKuyk P.A."/>
            <person name="Wortman J."/>
            <person name="Dyer P.S."/>
            <person name="Grigoriev I.V."/>
        </authorList>
    </citation>
    <scope>NUCLEOTIDE SEQUENCE [LARGE SCALE GENOMIC DNA]</scope>
    <source>
        <strain evidence="13">ATCC 16872 / CBS 172.66 / WB 5094</strain>
    </source>
</reference>
<proteinExistence type="inferred from homology"/>
<accession>A0A1L9WN97</accession>
<evidence type="ECO:0000256" key="8">
    <source>
        <dbReference type="ARBA" id="ARBA00023295"/>
    </source>
</evidence>
<dbReference type="GO" id="GO:0005576">
    <property type="term" value="C:extracellular region"/>
    <property type="evidence" value="ECO:0007669"/>
    <property type="project" value="UniProtKB-SubCell"/>
</dbReference>
<evidence type="ECO:0000313" key="13">
    <source>
        <dbReference type="Proteomes" id="UP000184546"/>
    </source>
</evidence>
<dbReference type="VEuPathDB" id="FungiDB:ASPACDRAFT_1858392"/>
<dbReference type="InterPro" id="IPR009939">
    <property type="entry name" value="Chitosanase_fungal"/>
</dbReference>
<dbReference type="OMA" id="GATAKWK"/>
<evidence type="ECO:0000256" key="6">
    <source>
        <dbReference type="ARBA" id="ARBA00022801"/>
    </source>
</evidence>
<evidence type="ECO:0000256" key="2">
    <source>
        <dbReference type="ARBA" id="ARBA00004613"/>
    </source>
</evidence>
<dbReference type="PANTHER" id="PTHR42061:SF9">
    <property type="entry name" value="ENDO-CHITOSANASE"/>
    <property type="match status" value="1"/>
</dbReference>
<dbReference type="OrthoDB" id="4756206at2759"/>
<evidence type="ECO:0000313" key="12">
    <source>
        <dbReference type="EMBL" id="OJJ97649.1"/>
    </source>
</evidence>
<gene>
    <name evidence="12" type="ORF">ASPACDRAFT_1858392</name>
</gene>
<evidence type="ECO:0000256" key="9">
    <source>
        <dbReference type="ARBA" id="ARBA00023326"/>
    </source>
</evidence>
<keyword evidence="7" id="KW-0119">Carbohydrate metabolism</keyword>
<evidence type="ECO:0000256" key="10">
    <source>
        <dbReference type="ARBA" id="ARBA00029386"/>
    </source>
</evidence>
<dbReference type="RefSeq" id="XP_020053989.1">
    <property type="nucleotide sequence ID" value="XM_020197605.1"/>
</dbReference>
<evidence type="ECO:0000256" key="5">
    <source>
        <dbReference type="ARBA" id="ARBA00022729"/>
    </source>
</evidence>
<comment type="function">
    <text evidence="10">Chitosanase catalyzing the endo-type cleavage of chitosan, the deacylated form of chitin. Chitosanase may be crucial in the degradation of the deacetylated portion of chitin in the fungal cell wall. Chitoolisaccharides produced by the hydrolysis of partially N-acetylated chitosan are known to have many biological activities, including antibacterial activity, immune-enhancing effects, and elicitor activity.</text>
</comment>
<keyword evidence="13" id="KW-1185">Reference proteome</keyword>
<evidence type="ECO:0000256" key="1">
    <source>
        <dbReference type="ARBA" id="ARBA00000405"/>
    </source>
</evidence>
<evidence type="ECO:0000256" key="11">
    <source>
        <dbReference type="RuleBase" id="RU361208"/>
    </source>
</evidence>